<dbReference type="PROSITE" id="PS50977">
    <property type="entry name" value="HTH_TETR_2"/>
    <property type="match status" value="1"/>
</dbReference>
<gene>
    <name evidence="7" type="ORF">DN069_13900</name>
</gene>
<feature type="DNA-binding region" description="H-T-H motif" evidence="4">
    <location>
        <begin position="209"/>
        <end position="228"/>
    </location>
</feature>
<proteinExistence type="predicted"/>
<accession>A0A2X0JBV8</accession>
<dbReference type="InterPro" id="IPR009057">
    <property type="entry name" value="Homeodomain-like_sf"/>
</dbReference>
<evidence type="ECO:0000313" key="7">
    <source>
        <dbReference type="EMBL" id="RAG85048.1"/>
    </source>
</evidence>
<keyword evidence="2 4" id="KW-0238">DNA-binding</keyword>
<feature type="compositionally biased region" description="Gly residues" evidence="5">
    <location>
        <begin position="114"/>
        <end position="123"/>
    </location>
</feature>
<dbReference type="InterPro" id="IPR001647">
    <property type="entry name" value="HTH_TetR"/>
</dbReference>
<dbReference type="PANTHER" id="PTHR30055">
    <property type="entry name" value="HTH-TYPE TRANSCRIPTIONAL REGULATOR RUTR"/>
    <property type="match status" value="1"/>
</dbReference>
<feature type="compositionally biased region" description="Polar residues" evidence="5">
    <location>
        <begin position="127"/>
        <end position="149"/>
    </location>
</feature>
<evidence type="ECO:0000256" key="5">
    <source>
        <dbReference type="SAM" id="MobiDB-lite"/>
    </source>
</evidence>
<name>A0A2X0JBV8_9ACTN</name>
<organism evidence="7 8">
    <name type="scientific">Streptacidiphilus pinicola</name>
    <dbReference type="NCBI Taxonomy" id="2219663"/>
    <lineage>
        <taxon>Bacteria</taxon>
        <taxon>Bacillati</taxon>
        <taxon>Actinomycetota</taxon>
        <taxon>Actinomycetes</taxon>
        <taxon>Kitasatosporales</taxon>
        <taxon>Streptomycetaceae</taxon>
        <taxon>Streptacidiphilus</taxon>
    </lineage>
</organism>
<dbReference type="GO" id="GO:0000976">
    <property type="term" value="F:transcription cis-regulatory region binding"/>
    <property type="evidence" value="ECO:0007669"/>
    <property type="project" value="TreeGrafter"/>
</dbReference>
<sequence length="385" mass="40401">MPKPLPDAASGDLCATKYAGRWHPCSGLETGVRVAWRAQIRRSAGHFYVPAVQILAVGPGGLNASPGLRGLLARSRASGGDSAAAGVGDQEGGGRNPATTTPERATEFGSESRAGGGFRGGIGNRIHGSTTASGESTARLSSGSFSPTSFCGPPVRKSGALGSTAARLQQIPFDSRSRDMKQQRAVRTRESLVRAAAEAFDEQGYDQAKLADISAGAGVTRGALTFHFASKSAMALTVETTAAVTLRRVALAAQKPSMNAMQRLLDISLALAGEIRDNVVARAGFRLNCETPQRAGLDLRREWFACIRRLLAQAEAEGLLTPGLDPQDAALSIAAATTGLEVLGRRQPGWLSPAVVDRFWRFALPQITAEESRPGLGPDLVCPCR</sequence>
<feature type="compositionally biased region" description="Low complexity" evidence="5">
    <location>
        <begin position="78"/>
        <end position="88"/>
    </location>
</feature>
<evidence type="ECO:0000256" key="1">
    <source>
        <dbReference type="ARBA" id="ARBA00023015"/>
    </source>
</evidence>
<dbReference type="InterPro" id="IPR047923">
    <property type="entry name" value="ArpA-like"/>
</dbReference>
<dbReference type="InterPro" id="IPR050109">
    <property type="entry name" value="HTH-type_TetR-like_transc_reg"/>
</dbReference>
<dbReference type="Proteomes" id="UP000248889">
    <property type="component" value="Unassembled WGS sequence"/>
</dbReference>
<evidence type="ECO:0000256" key="4">
    <source>
        <dbReference type="PROSITE-ProRule" id="PRU00335"/>
    </source>
</evidence>
<dbReference type="PRINTS" id="PR00455">
    <property type="entry name" value="HTHTETR"/>
</dbReference>
<evidence type="ECO:0000256" key="3">
    <source>
        <dbReference type="ARBA" id="ARBA00023163"/>
    </source>
</evidence>
<dbReference type="SUPFAM" id="SSF46689">
    <property type="entry name" value="Homeodomain-like"/>
    <property type="match status" value="1"/>
</dbReference>
<dbReference type="OrthoDB" id="3237195at2"/>
<dbReference type="NCBIfam" id="NF041196">
    <property type="entry name" value="ScbR_bind_reg"/>
    <property type="match status" value="1"/>
</dbReference>
<feature type="domain" description="HTH tetR-type" evidence="6">
    <location>
        <begin position="186"/>
        <end position="246"/>
    </location>
</feature>
<comment type="caution">
    <text evidence="7">The sequence shown here is derived from an EMBL/GenBank/DDBJ whole genome shotgun (WGS) entry which is preliminary data.</text>
</comment>
<keyword evidence="3" id="KW-0804">Transcription</keyword>
<dbReference type="InterPro" id="IPR036271">
    <property type="entry name" value="Tet_transcr_reg_TetR-rel_C_sf"/>
</dbReference>
<evidence type="ECO:0000259" key="6">
    <source>
        <dbReference type="PROSITE" id="PS50977"/>
    </source>
</evidence>
<dbReference type="GO" id="GO:0003700">
    <property type="term" value="F:DNA-binding transcription factor activity"/>
    <property type="evidence" value="ECO:0007669"/>
    <property type="project" value="TreeGrafter"/>
</dbReference>
<dbReference type="SUPFAM" id="SSF48498">
    <property type="entry name" value="Tetracyclin repressor-like, C-terminal domain"/>
    <property type="match status" value="1"/>
</dbReference>
<feature type="region of interest" description="Disordered" evidence="5">
    <location>
        <begin position="78"/>
        <end position="163"/>
    </location>
</feature>
<dbReference type="AlphaFoldDB" id="A0A2X0JBV8"/>
<evidence type="ECO:0000256" key="2">
    <source>
        <dbReference type="ARBA" id="ARBA00023125"/>
    </source>
</evidence>
<evidence type="ECO:0000313" key="8">
    <source>
        <dbReference type="Proteomes" id="UP000248889"/>
    </source>
</evidence>
<dbReference type="Gene3D" id="1.10.357.10">
    <property type="entry name" value="Tetracycline Repressor, domain 2"/>
    <property type="match status" value="1"/>
</dbReference>
<reference evidence="7 8" key="1">
    <citation type="submission" date="2018-06" db="EMBL/GenBank/DDBJ databases">
        <title>Streptacidiphilus pinicola sp. nov., isolated from pine grove soil.</title>
        <authorList>
            <person name="Roh S.G."/>
            <person name="Park S."/>
            <person name="Kim M.-K."/>
            <person name="Yun B.-R."/>
            <person name="Park J."/>
            <person name="Kim M.J."/>
            <person name="Kim Y.S."/>
            <person name="Kim S.B."/>
        </authorList>
    </citation>
    <scope>NUCLEOTIDE SEQUENCE [LARGE SCALE GENOMIC DNA]</scope>
    <source>
        <strain evidence="7 8">MMS16-CNU450</strain>
    </source>
</reference>
<keyword evidence="8" id="KW-1185">Reference proteome</keyword>
<dbReference type="Pfam" id="PF00440">
    <property type="entry name" value="TetR_N"/>
    <property type="match status" value="1"/>
</dbReference>
<dbReference type="PANTHER" id="PTHR30055:SF234">
    <property type="entry name" value="HTH-TYPE TRANSCRIPTIONAL REGULATOR BETI"/>
    <property type="match status" value="1"/>
</dbReference>
<keyword evidence="1" id="KW-0805">Transcription regulation</keyword>
<dbReference type="EMBL" id="QKYN01000053">
    <property type="protein sequence ID" value="RAG85048.1"/>
    <property type="molecule type" value="Genomic_DNA"/>
</dbReference>
<protein>
    <recommendedName>
        <fullName evidence="6">HTH tetR-type domain-containing protein</fullName>
    </recommendedName>
</protein>